<feature type="signal peptide" evidence="3">
    <location>
        <begin position="1"/>
        <end position="25"/>
    </location>
</feature>
<organism evidence="4 5">
    <name type="scientific">Psychromarinibacter halotolerans</name>
    <dbReference type="NCBI Taxonomy" id="1775175"/>
    <lineage>
        <taxon>Bacteria</taxon>
        <taxon>Pseudomonadati</taxon>
        <taxon>Pseudomonadota</taxon>
        <taxon>Alphaproteobacteria</taxon>
        <taxon>Rhodobacterales</taxon>
        <taxon>Paracoccaceae</taxon>
        <taxon>Psychromarinibacter</taxon>
    </lineage>
</organism>
<evidence type="ECO:0000256" key="2">
    <source>
        <dbReference type="ARBA" id="ARBA00008520"/>
    </source>
</evidence>
<dbReference type="SUPFAM" id="SSF53850">
    <property type="entry name" value="Periplasmic binding protein-like II"/>
    <property type="match status" value="1"/>
</dbReference>
<sequence>MTSSKRAARLCAVLLATTAASGAMAQTQITMWHQEQVQPRIDQFQVVIDAFNASQDEYEVVQQVQGWGNIYQVLPPAVDAGIQPDIQFTIPDFTVTVRDTGAVQPVTEFVAELDEAHGFIDQAALPYTDDGEVWAVPVYGMVQVLWYRKDMFEAAGLDPETPPATWEDLLSAAETLTGEGVYGIGIPASQSLATDQVFYSFMATNNDAELFDADGNVIFDNPQTVATLEFYKQLADLSPSGIGSWTWAEPQDALNAGAVAMAIEKGQYLSTFETASGQPSEMLGCAPVPVADGGERASIYYSNAAMIMTDDPERRAGAEAFLSFVLEPENYAEFLLAEPGLFLPLTEDGATDAWKNAEALAPYQSCLDLMTEQSAYGMLPGFNIGEVQDAIGPIAAQNILAQVVQRAIIGDETAADAVAWGQAQMESAIAE</sequence>
<dbReference type="Gene3D" id="3.40.190.10">
    <property type="entry name" value="Periplasmic binding protein-like II"/>
    <property type="match status" value="1"/>
</dbReference>
<dbReference type="Proteomes" id="UP001595632">
    <property type="component" value="Unassembled WGS sequence"/>
</dbReference>
<gene>
    <name evidence="4" type="ORF">ACFOGP_16750</name>
</gene>
<name>A0ABV7GSH2_9RHOB</name>
<keyword evidence="5" id="KW-1185">Reference proteome</keyword>
<evidence type="ECO:0000313" key="5">
    <source>
        <dbReference type="Proteomes" id="UP001595632"/>
    </source>
</evidence>
<accession>A0ABV7GSH2</accession>
<comment type="subcellular location">
    <subcellularLocation>
        <location evidence="1">Periplasm</location>
    </subcellularLocation>
</comment>
<reference evidence="5" key="1">
    <citation type="journal article" date="2019" name="Int. J. Syst. Evol. Microbiol.">
        <title>The Global Catalogue of Microorganisms (GCM) 10K type strain sequencing project: providing services to taxonomists for standard genome sequencing and annotation.</title>
        <authorList>
            <consortium name="The Broad Institute Genomics Platform"/>
            <consortium name="The Broad Institute Genome Sequencing Center for Infectious Disease"/>
            <person name="Wu L."/>
            <person name="Ma J."/>
        </authorList>
    </citation>
    <scope>NUCLEOTIDE SEQUENCE [LARGE SCALE GENOMIC DNA]</scope>
    <source>
        <strain evidence="5">KCTC 52366</strain>
    </source>
</reference>
<dbReference type="RefSeq" id="WP_275634760.1">
    <property type="nucleotide sequence ID" value="NZ_JARGYD010000011.1"/>
</dbReference>
<dbReference type="EMBL" id="JBHRTB010000010">
    <property type="protein sequence ID" value="MFC3144375.1"/>
    <property type="molecule type" value="Genomic_DNA"/>
</dbReference>
<evidence type="ECO:0000256" key="1">
    <source>
        <dbReference type="ARBA" id="ARBA00004418"/>
    </source>
</evidence>
<evidence type="ECO:0000313" key="4">
    <source>
        <dbReference type="EMBL" id="MFC3144375.1"/>
    </source>
</evidence>
<evidence type="ECO:0000256" key="3">
    <source>
        <dbReference type="SAM" id="SignalP"/>
    </source>
</evidence>
<keyword evidence="3" id="KW-0732">Signal</keyword>
<dbReference type="PANTHER" id="PTHR43649">
    <property type="entry name" value="ARABINOSE-BINDING PROTEIN-RELATED"/>
    <property type="match status" value="1"/>
</dbReference>
<dbReference type="InterPro" id="IPR006059">
    <property type="entry name" value="SBP"/>
</dbReference>
<dbReference type="Pfam" id="PF01547">
    <property type="entry name" value="SBP_bac_1"/>
    <property type="match status" value="1"/>
</dbReference>
<dbReference type="InterPro" id="IPR050490">
    <property type="entry name" value="Bact_solute-bd_prot1"/>
</dbReference>
<feature type="chain" id="PRO_5046673248" evidence="3">
    <location>
        <begin position="26"/>
        <end position="431"/>
    </location>
</feature>
<comment type="caution">
    <text evidence="4">The sequence shown here is derived from an EMBL/GenBank/DDBJ whole genome shotgun (WGS) entry which is preliminary data.</text>
</comment>
<dbReference type="PANTHER" id="PTHR43649:SF12">
    <property type="entry name" value="DIACETYLCHITOBIOSE BINDING PROTEIN DASA"/>
    <property type="match status" value="1"/>
</dbReference>
<protein>
    <submittedName>
        <fullName evidence="4">ABC transporter substrate-binding protein</fullName>
    </submittedName>
</protein>
<comment type="similarity">
    <text evidence="2">Belongs to the bacterial solute-binding protein 1 family.</text>
</comment>
<proteinExistence type="inferred from homology"/>